<reference evidence="2" key="1">
    <citation type="submission" date="2022-11" db="UniProtKB">
        <authorList>
            <consortium name="WormBaseParasite"/>
        </authorList>
    </citation>
    <scope>IDENTIFICATION</scope>
</reference>
<protein>
    <submittedName>
        <fullName evidence="2">Uncharacterized protein</fullName>
    </submittedName>
</protein>
<dbReference type="WBParaSite" id="Gr19_v10_g8754.t1">
    <property type="protein sequence ID" value="Gr19_v10_g8754.t1"/>
    <property type="gene ID" value="Gr19_v10_g8754"/>
</dbReference>
<name>A0A914IBT6_GLORO</name>
<evidence type="ECO:0000313" key="1">
    <source>
        <dbReference type="Proteomes" id="UP000887572"/>
    </source>
</evidence>
<dbReference type="Proteomes" id="UP000887572">
    <property type="component" value="Unplaced"/>
</dbReference>
<proteinExistence type="predicted"/>
<evidence type="ECO:0000313" key="2">
    <source>
        <dbReference type="WBParaSite" id="Gr19_v10_g8754.t1"/>
    </source>
</evidence>
<organism evidence="1 2">
    <name type="scientific">Globodera rostochiensis</name>
    <name type="common">Golden nematode worm</name>
    <name type="synonym">Heterodera rostochiensis</name>
    <dbReference type="NCBI Taxonomy" id="31243"/>
    <lineage>
        <taxon>Eukaryota</taxon>
        <taxon>Metazoa</taxon>
        <taxon>Ecdysozoa</taxon>
        <taxon>Nematoda</taxon>
        <taxon>Chromadorea</taxon>
        <taxon>Rhabditida</taxon>
        <taxon>Tylenchina</taxon>
        <taxon>Tylenchomorpha</taxon>
        <taxon>Tylenchoidea</taxon>
        <taxon>Heteroderidae</taxon>
        <taxon>Heteroderinae</taxon>
        <taxon>Globodera</taxon>
    </lineage>
</organism>
<dbReference type="AlphaFoldDB" id="A0A914IBT6"/>
<accession>A0A914IBT6</accession>
<keyword evidence="1" id="KW-1185">Reference proteome</keyword>
<sequence>MIRHAKSCRFSTSPIHSVRQRNGTGRRETDFLQPTSKIASPAAACVIKNYFVTFGFVEQSDVGKAVQVVEYHLNGDIKARLIFTLAELREVYELVKQKQIALMEGREAFSPIEKFVEQTKLSIWLDTECGLRVLRISHSTPFYRNLRPLVIPIYNLKEFVNELENVLMSEQLQD</sequence>